<sequence>MDAASEANLVWLKNPFPLTDGEFYKKRLGGTCGRPEYVPCRVVARNGGELTLETVDEPKMTIAKREADVLPSNSRLRSGSRRNLSELARATHCNAPSVVSAAHGRHVAGEYWTYAGRRDGPLVFLNPNGPGAPRSESNFGLLQMQRRSGPRAAGARDDAGGAAKPRYRTPGADRRKGRFPPPAGDAAEAEQPHLYDAVADAVRRAFELRAPQLLSFVGESGSGKSESAKLALEFAAIAFGDPSFLGVAAAGPTTSRLGGDALVAARRDDATQAWAAPLGRAANPLFFSGPEARGFSSSQARAAKKLLSTPTLVEAFSCARSGRNANASRGATMYRLAVRPGPRREALVAGGSCEIYGLEVARVARSPGDAEGAADGNFHALHWLAGGVESPSERAALRLRDARDKAGYRLLDATDDAAADWAALSAAYGVVARDGDAKSKRPTGVRDSFAEGVAGLLAAILALGDVEFGGGDEAKYRETAASKTRAADAAELLGVDGGVLRDAFLCRVLDVASGASSAGVGKRVPARPSDAETARDGLIKALYGRLVTWVVKRASGECREAARAPSDVYVLDACGFDDAAKGAGGRNFFDELLHNAAAERHHAYYAETTFSDELKLYDDEGLDVSTTKFPAVQTNADVLDLLLGGPASLLGTVDASAAALGETDARALAAVVAAHGASPSFEPGRRQRAATSFTVKHTGGDVSYDVHDLLRRARVAAPAAAVAALETSTRPFVRALFAECDVDEAACPWLTLGDLAACGAVRFVHAKEQGRASAIASFRSQLDALYGGLSQLGGLSRSTGRPLATHVLCTRAAPQRLFDKDPELARDFFEPSYVGKQLFDRFAVPEFATLTKIGLRWRMPHDRFYAKYAIAARGLGVYSRAFPLVVADDDAGERRERAKRLLDALLCDPGLAAEAKEAARRGEAQLGRTLVMLSSPLAASLERRLDDATAIFANCATRLAAMQRAREQRRVYVKVRNGLGLVVALVKASTKFGAHWKRILVVRRFRQLRRAAVVAQRWARSRFLRFWMLDARLAATVLAGMGRGAAGRGDARRRRVAAMVVAERFALRCVREREFLTLAEHFGDADAVAHCKCSNTNLSSPTANEYAVDDTKGDPDAPVDACRSSTIRKGEQRGAGRHLGHHALEFALRRPLPNRAAKLAAQRFASRAELVDVDARASDAHDTYPHGWARTLGRLCRDLGRGGRRLGDVAVGRSHSAALSDRGELYTWGLDDAGQLGRPAPGSAAAAKHDGEAHVLAPAHRDFVVAPATVDLEVSAHGGSRALGAAGPQYAGRGFETPRAKPGAAGQPSVPAPKGFTRVAFTALSAGADFCVALSAGGRLFAWGDNRRGQCGLGDLLPRLVAGRRAGGGGLSRRRVAAVACGGHFAVCVANPGVVFSWGARECLGIDGGRSPGRDAELRSPAWRAAHDVPSPTLVRGLDAHRKRFAWKVACGLEFSVVVTRVGTRHDLFAWGNNDKGQLGLGDGARRWAPEMLTRKAVATPKANASATELAKKFLRRAADVACGSRHALVLAASGVVLACGHNGDGQLGVGDREDRSAYAVVRGRLAKCPVTQIVAGWRHSAALTARHELYAWGAATCVASSPGEVADASRARSFYHQHFAPREKTAAEAAAKSAEAAETYDARKRAAVDAAKAKKLDAAEAAREREAIDDAFEASGARRDWTAFSVASPRLVPFPGRAWRVPTALCAASSSALSATIVRYAAIGADAEALSYAKFVPHELSSPPESPQAFPKTGDGDGRAEKLDAYDEVLRRVPDRGWARAVDVVADALRRENETEEVEDGDGGFGDVAWKPATPEQEASKVAAAKRREREEGFTAAERHVRAVFGIGAEASDLERGWCASTKKGAVSATMKARILAQQLRDLEHEADTCDAVAADTVGDETTLRTFDDGDLEDLLPSDDDDDDDDDAHSVHVSELTLKSDDLDARAAVLKTAPDSPVRVADLFASEFLIGASTGAPGSAIRAARAAADGGEDPLFADLPRPTAEPPKHLGRRATYRSALDLQHRDDEEARLRAAPPAPDVDDSNLTEAARPTASLSPRARRPRRRAAAAGGTAVDPLDTPPHPDRGAHAALAGKDPALAALLHSMTASLNFAEKAHDRERAAIPTSSSGALVDSPAPPRSAASAREDAARDVHGRAGAYGAYGYSAADAARARARALSSPEPAAPRRRPPTTTSPSSPATRRPANPF</sequence>
<feature type="region of interest" description="Disordered" evidence="8">
    <location>
        <begin position="1993"/>
        <end position="2020"/>
    </location>
</feature>
<evidence type="ECO:0000256" key="8">
    <source>
        <dbReference type="SAM" id="MobiDB-lite"/>
    </source>
</evidence>
<keyword evidence="1 7" id="KW-0547">Nucleotide-binding</keyword>
<evidence type="ECO:0000313" key="10">
    <source>
        <dbReference type="EMBL" id="KAK7232744.1"/>
    </source>
</evidence>
<dbReference type="InterPro" id="IPR001609">
    <property type="entry name" value="Myosin_head_motor_dom-like"/>
</dbReference>
<feature type="compositionally biased region" description="Low complexity" evidence="8">
    <location>
        <begin position="2050"/>
        <end position="2059"/>
    </location>
</feature>
<dbReference type="PROSITE" id="PS00626">
    <property type="entry name" value="RCC1_2"/>
    <property type="match status" value="1"/>
</dbReference>
<feature type="region of interest" description="Disordered" evidence="8">
    <location>
        <begin position="1909"/>
        <end position="1930"/>
    </location>
</feature>
<organism evidence="10 11">
    <name type="scientific">Aureococcus anophagefferens</name>
    <name type="common">Harmful bloom alga</name>
    <dbReference type="NCBI Taxonomy" id="44056"/>
    <lineage>
        <taxon>Eukaryota</taxon>
        <taxon>Sar</taxon>
        <taxon>Stramenopiles</taxon>
        <taxon>Ochrophyta</taxon>
        <taxon>Pelagophyceae</taxon>
        <taxon>Pelagomonadales</taxon>
        <taxon>Pelagomonadaceae</taxon>
        <taxon>Aureococcus</taxon>
    </lineage>
</organism>
<reference evidence="10 11" key="1">
    <citation type="submission" date="2024-03" db="EMBL/GenBank/DDBJ databases">
        <title>Aureococcus anophagefferens CCMP1851 and Kratosvirus quantuckense: Draft genome of a second virus-susceptible host strain in the model system.</title>
        <authorList>
            <person name="Chase E."/>
            <person name="Truchon A.R."/>
            <person name="Schepens W."/>
            <person name="Wilhelm S.W."/>
        </authorList>
    </citation>
    <scope>NUCLEOTIDE SEQUENCE [LARGE SCALE GENOMIC DNA]</scope>
    <source>
        <strain evidence="10 11">CCMP1851</strain>
    </source>
</reference>
<dbReference type="EMBL" id="JBBJCI010000366">
    <property type="protein sequence ID" value="KAK7232744.1"/>
    <property type="molecule type" value="Genomic_DNA"/>
</dbReference>
<evidence type="ECO:0000256" key="5">
    <source>
        <dbReference type="ARBA" id="ARBA00023203"/>
    </source>
</evidence>
<evidence type="ECO:0000256" key="4">
    <source>
        <dbReference type="ARBA" id="ARBA00023175"/>
    </source>
</evidence>
<keyword evidence="11" id="KW-1185">Reference proteome</keyword>
<feature type="region of interest" description="Disordered" evidence="8">
    <location>
        <begin position="2172"/>
        <end position="2209"/>
    </location>
</feature>
<dbReference type="PROSITE" id="PS51456">
    <property type="entry name" value="MYOSIN_MOTOR"/>
    <property type="match status" value="1"/>
</dbReference>
<feature type="repeat" description="RCC1" evidence="6">
    <location>
        <begin position="1535"/>
        <end position="1587"/>
    </location>
</feature>
<comment type="caution">
    <text evidence="10">The sequence shown here is derived from an EMBL/GenBank/DDBJ whole genome shotgun (WGS) entry which is preliminary data.</text>
</comment>
<dbReference type="InterPro" id="IPR027417">
    <property type="entry name" value="P-loop_NTPase"/>
</dbReference>
<keyword evidence="4 7" id="KW-0505">Motor protein</keyword>
<dbReference type="Pfam" id="PF00063">
    <property type="entry name" value="Myosin_head"/>
    <property type="match status" value="1"/>
</dbReference>
<feature type="binding site" evidence="7">
    <location>
        <begin position="218"/>
        <end position="225"/>
    </location>
    <ligand>
        <name>ATP</name>
        <dbReference type="ChEBI" id="CHEBI:30616"/>
    </ligand>
</feature>
<dbReference type="PRINTS" id="PR00633">
    <property type="entry name" value="RCCNDNSATION"/>
</dbReference>
<dbReference type="Gene3D" id="1.20.120.720">
    <property type="entry name" value="Myosin VI head, motor domain, U50 subdomain"/>
    <property type="match status" value="1"/>
</dbReference>
<feature type="compositionally biased region" description="Low complexity" evidence="8">
    <location>
        <begin position="2192"/>
        <end position="2209"/>
    </location>
</feature>
<feature type="region of interest" description="Disordered" evidence="8">
    <location>
        <begin position="2032"/>
        <end position="2091"/>
    </location>
</feature>
<evidence type="ECO:0000313" key="11">
    <source>
        <dbReference type="Proteomes" id="UP001363151"/>
    </source>
</evidence>
<name>A0ABR1FKY9_AURAN</name>
<dbReference type="PROSITE" id="PS50012">
    <property type="entry name" value="RCC1_3"/>
    <property type="match status" value="4"/>
</dbReference>
<feature type="compositionally biased region" description="Low complexity" evidence="8">
    <location>
        <begin position="2172"/>
        <end position="2183"/>
    </location>
</feature>
<accession>A0ABR1FKY9</accession>
<feature type="repeat" description="RCC1" evidence="6">
    <location>
        <begin position="1466"/>
        <end position="1534"/>
    </location>
</feature>
<dbReference type="Gene3D" id="2.130.10.30">
    <property type="entry name" value="Regulator of chromosome condensation 1/beta-lactamase-inhibitor protein II"/>
    <property type="match status" value="2"/>
</dbReference>
<feature type="region of interest" description="Disordered" evidence="8">
    <location>
        <begin position="1740"/>
        <end position="1759"/>
    </location>
</feature>
<dbReference type="Pfam" id="PF00415">
    <property type="entry name" value="RCC1"/>
    <property type="match status" value="1"/>
</dbReference>
<dbReference type="Gene3D" id="1.20.58.530">
    <property type="match status" value="1"/>
</dbReference>
<feature type="region of interest" description="Disordered" evidence="8">
    <location>
        <begin position="2120"/>
        <end position="2152"/>
    </location>
</feature>
<dbReference type="SMART" id="SM00242">
    <property type="entry name" value="MYSc"/>
    <property type="match status" value="1"/>
</dbReference>
<dbReference type="InterPro" id="IPR036961">
    <property type="entry name" value="Kinesin_motor_dom_sf"/>
</dbReference>
<dbReference type="InterPro" id="IPR000408">
    <property type="entry name" value="Reg_chr_condens"/>
</dbReference>
<dbReference type="PANTHER" id="PTHR13140">
    <property type="entry name" value="MYOSIN"/>
    <property type="match status" value="1"/>
</dbReference>
<evidence type="ECO:0000256" key="2">
    <source>
        <dbReference type="ARBA" id="ARBA00022840"/>
    </source>
</evidence>
<dbReference type="GO" id="GO:0016740">
    <property type="term" value="F:transferase activity"/>
    <property type="evidence" value="ECO:0007669"/>
    <property type="project" value="UniProtKB-KW"/>
</dbReference>
<dbReference type="Proteomes" id="UP001363151">
    <property type="component" value="Unassembled WGS sequence"/>
</dbReference>
<keyword evidence="10" id="KW-0808">Transferase</keyword>
<evidence type="ECO:0000256" key="3">
    <source>
        <dbReference type="ARBA" id="ARBA00023123"/>
    </source>
</evidence>
<feature type="domain" description="Myosin motor" evidence="9">
    <location>
        <begin position="1"/>
        <end position="785"/>
    </location>
</feature>
<dbReference type="SUPFAM" id="SSF50985">
    <property type="entry name" value="RCC1/BLIP-II"/>
    <property type="match status" value="1"/>
</dbReference>
<evidence type="ECO:0000256" key="6">
    <source>
        <dbReference type="PROSITE-ProRule" id="PRU00235"/>
    </source>
</evidence>
<feature type="repeat" description="RCC1" evidence="6">
    <location>
        <begin position="1338"/>
        <end position="1392"/>
    </location>
</feature>
<evidence type="ECO:0000256" key="1">
    <source>
        <dbReference type="ARBA" id="ARBA00022741"/>
    </source>
</evidence>
<keyword evidence="2 7" id="KW-0067">ATP-binding</keyword>
<dbReference type="InterPro" id="IPR009091">
    <property type="entry name" value="RCC1/BLIP-II"/>
</dbReference>
<keyword evidence="5 7" id="KW-0009">Actin-binding</keyword>
<evidence type="ECO:0000259" key="9">
    <source>
        <dbReference type="PROSITE" id="PS51456"/>
    </source>
</evidence>
<feature type="compositionally biased region" description="Acidic residues" evidence="8">
    <location>
        <begin position="1910"/>
        <end position="1928"/>
    </location>
</feature>
<feature type="region of interest" description="Disordered" evidence="8">
    <location>
        <begin position="145"/>
        <end position="189"/>
    </location>
</feature>
<gene>
    <name evidence="10" type="primary">ASPM</name>
    <name evidence="10" type="ORF">SO694_00037135</name>
</gene>
<dbReference type="PANTHER" id="PTHR13140:SF706">
    <property type="entry name" value="DILUTE CLASS UNCONVENTIONAL MYOSIN, ISOFORM C"/>
    <property type="match status" value="1"/>
</dbReference>
<comment type="similarity">
    <text evidence="7">Belongs to the TRAFAC class myosin-kinesin ATPase superfamily. Myosin family.</text>
</comment>
<protein>
    <submittedName>
        <fullName evidence="10">Ubiquitin-protein transferase</fullName>
    </submittedName>
</protein>
<dbReference type="Gene3D" id="3.40.850.10">
    <property type="entry name" value="Kinesin motor domain"/>
    <property type="match status" value="1"/>
</dbReference>
<comment type="caution">
    <text evidence="7">Lacks conserved residue(s) required for the propagation of feature annotation.</text>
</comment>
<feature type="repeat" description="RCC1" evidence="6">
    <location>
        <begin position="1223"/>
        <end position="1261"/>
    </location>
</feature>
<dbReference type="Pfam" id="PF13540">
    <property type="entry name" value="RCC1_2"/>
    <property type="match status" value="3"/>
</dbReference>
<dbReference type="SUPFAM" id="SSF52540">
    <property type="entry name" value="P-loop containing nucleoside triphosphate hydrolases"/>
    <property type="match status" value="1"/>
</dbReference>
<keyword evidence="3 7" id="KW-0518">Myosin</keyword>
<proteinExistence type="inferred from homology"/>
<evidence type="ECO:0000256" key="7">
    <source>
        <dbReference type="PROSITE-ProRule" id="PRU00782"/>
    </source>
</evidence>